<dbReference type="PANTHER" id="PTHR21621:SF0">
    <property type="entry name" value="BETA-CITRYLGLUTAMATE SYNTHASE B-RELATED"/>
    <property type="match status" value="1"/>
</dbReference>
<dbReference type="GO" id="GO:0005737">
    <property type="term" value="C:cytoplasm"/>
    <property type="evidence" value="ECO:0007669"/>
    <property type="project" value="TreeGrafter"/>
</dbReference>
<protein>
    <recommendedName>
        <fullName evidence="3">ATP-grasp domain-containing protein</fullName>
    </recommendedName>
</protein>
<organism evidence="4 5">
    <name type="scientific">Marinagarivorans cellulosilyticus</name>
    <dbReference type="NCBI Taxonomy" id="2721545"/>
    <lineage>
        <taxon>Bacteria</taxon>
        <taxon>Pseudomonadati</taxon>
        <taxon>Pseudomonadota</taxon>
        <taxon>Gammaproteobacteria</taxon>
        <taxon>Cellvibrionales</taxon>
        <taxon>Cellvibrionaceae</taxon>
        <taxon>Marinagarivorans</taxon>
    </lineage>
</organism>
<evidence type="ECO:0000256" key="2">
    <source>
        <dbReference type="PROSITE-ProRule" id="PRU00409"/>
    </source>
</evidence>
<dbReference type="GO" id="GO:0018169">
    <property type="term" value="F:ribosomal S6-glutamic acid ligase activity"/>
    <property type="evidence" value="ECO:0007669"/>
    <property type="project" value="TreeGrafter"/>
</dbReference>
<dbReference type="InterPro" id="IPR011758">
    <property type="entry name" value="RimK-rel_E_lig"/>
</dbReference>
<proteinExistence type="predicted"/>
<reference evidence="4 5" key="1">
    <citation type="journal article" date="2022" name="IScience">
        <title>An ultrasensitive nanofiber-based assay for enzymatic hydrolysis and deep-sea microbial degradation of cellulose.</title>
        <authorList>
            <person name="Tsudome M."/>
            <person name="Tachioka M."/>
            <person name="Miyazaki M."/>
            <person name="Uchimura K."/>
            <person name="Tsuda M."/>
            <person name="Takaki Y."/>
            <person name="Deguchi S."/>
        </authorList>
    </citation>
    <scope>NUCLEOTIDE SEQUENCE [LARGE SCALE GENOMIC DNA]</scope>
    <source>
        <strain evidence="4 5">GE09</strain>
    </source>
</reference>
<keyword evidence="2" id="KW-0547">Nucleotide-binding</keyword>
<sequence>MFNPLPLYRTYKSLKQKGIMGMNCRNIRFISRHNKRSLYPLVDDKLKTKKLAIAHNVNVPELLSVVSEQHDITHIFKTIEGAQGFCIKPAQGSGGKGILVVLRGDDGSWQRTNGKALSNPEIERHLSNILAGIFSLGGKNDVAIVEELIQVDPIFQAFTHQGVPDLRIIIFRGFPVMAMMRLSCNESKGKANLHQGAVGVGIDILSGRAVNAVQHGKPVTIHPDTQQPLIDLVVPQWQDMLHLACACYDMTGLGYLGVDIVLDKVKGPLLLELNARPGLAIQVANNSGLLPRLSAVETINTPQDINARLDIMRDVLQRISH</sequence>
<dbReference type="GO" id="GO:0046872">
    <property type="term" value="F:metal ion binding"/>
    <property type="evidence" value="ECO:0007669"/>
    <property type="project" value="InterPro"/>
</dbReference>
<evidence type="ECO:0000313" key="5">
    <source>
        <dbReference type="Proteomes" id="UP001320119"/>
    </source>
</evidence>
<keyword evidence="5" id="KW-1185">Reference proteome</keyword>
<dbReference type="PANTHER" id="PTHR21621">
    <property type="entry name" value="RIBOSOMAL PROTEIN S6 MODIFICATION PROTEIN"/>
    <property type="match status" value="1"/>
</dbReference>
<dbReference type="GO" id="GO:0005524">
    <property type="term" value="F:ATP binding"/>
    <property type="evidence" value="ECO:0007669"/>
    <property type="project" value="UniProtKB-UniRule"/>
</dbReference>
<dbReference type="KEGG" id="marq:MARGE09_P3891"/>
<gene>
    <name evidence="4" type="ORF">MARGE09_P3891</name>
</gene>
<feature type="domain" description="ATP-grasp" evidence="3">
    <location>
        <begin position="49"/>
        <end position="300"/>
    </location>
</feature>
<dbReference type="RefSeq" id="WP_236984952.1">
    <property type="nucleotide sequence ID" value="NZ_AP023086.1"/>
</dbReference>
<keyword evidence="1" id="KW-0464">Manganese</keyword>
<dbReference type="NCBIfam" id="TIGR02291">
    <property type="entry name" value="rimK_rel_E_lig"/>
    <property type="match status" value="1"/>
</dbReference>
<dbReference type="InterPro" id="IPR039523">
    <property type="entry name" value="RimK-rel_E_lig_ATP-grasp"/>
</dbReference>
<evidence type="ECO:0000256" key="1">
    <source>
        <dbReference type="ARBA" id="ARBA00023211"/>
    </source>
</evidence>
<dbReference type="Gene3D" id="3.30.470.20">
    <property type="entry name" value="ATP-grasp fold, B domain"/>
    <property type="match status" value="1"/>
</dbReference>
<dbReference type="AlphaFoldDB" id="A0AAN1WLB7"/>
<evidence type="ECO:0000259" key="3">
    <source>
        <dbReference type="PROSITE" id="PS50975"/>
    </source>
</evidence>
<dbReference type="EMBL" id="AP023086">
    <property type="protein sequence ID" value="BCD99689.1"/>
    <property type="molecule type" value="Genomic_DNA"/>
</dbReference>
<keyword evidence="2" id="KW-0067">ATP-binding</keyword>
<dbReference type="InterPro" id="IPR011761">
    <property type="entry name" value="ATP-grasp"/>
</dbReference>
<dbReference type="Pfam" id="PF14397">
    <property type="entry name" value="ATPgrasp_ST"/>
    <property type="match status" value="1"/>
</dbReference>
<dbReference type="PROSITE" id="PS50975">
    <property type="entry name" value="ATP_GRASP"/>
    <property type="match status" value="1"/>
</dbReference>
<dbReference type="SUPFAM" id="SSF56059">
    <property type="entry name" value="Glutathione synthetase ATP-binding domain-like"/>
    <property type="match status" value="1"/>
</dbReference>
<accession>A0AAN1WLB7</accession>
<dbReference type="Proteomes" id="UP001320119">
    <property type="component" value="Chromosome"/>
</dbReference>
<name>A0AAN1WLB7_9GAMM</name>
<dbReference type="GO" id="GO:0009432">
    <property type="term" value="P:SOS response"/>
    <property type="evidence" value="ECO:0007669"/>
    <property type="project" value="TreeGrafter"/>
</dbReference>
<evidence type="ECO:0000313" key="4">
    <source>
        <dbReference type="EMBL" id="BCD99689.1"/>
    </source>
</evidence>